<dbReference type="Pfam" id="PF01230">
    <property type="entry name" value="HIT"/>
    <property type="match status" value="1"/>
</dbReference>
<dbReference type="InterPro" id="IPR036265">
    <property type="entry name" value="HIT-like_sf"/>
</dbReference>
<dbReference type="Gene3D" id="3.30.428.10">
    <property type="entry name" value="HIT-like"/>
    <property type="match status" value="1"/>
</dbReference>
<dbReference type="Proteomes" id="UP000035425">
    <property type="component" value="Unassembled WGS sequence"/>
</dbReference>
<dbReference type="EMBL" id="JWIO01000016">
    <property type="protein sequence ID" value="KLL11345.1"/>
    <property type="molecule type" value="Genomic_DNA"/>
</dbReference>
<evidence type="ECO:0000259" key="2">
    <source>
        <dbReference type="PROSITE" id="PS51084"/>
    </source>
</evidence>
<dbReference type="InterPro" id="IPR011146">
    <property type="entry name" value="HIT-like"/>
</dbReference>
<feature type="domain" description="HIT" evidence="2">
    <location>
        <begin position="48"/>
        <end position="125"/>
    </location>
</feature>
<evidence type="ECO:0000313" key="4">
    <source>
        <dbReference type="Proteomes" id="UP000035425"/>
    </source>
</evidence>
<comment type="caution">
    <text evidence="3">The sequence shown here is derived from an EMBL/GenBank/DDBJ whole genome shotgun (WGS) entry which is preliminary data.</text>
</comment>
<organism evidence="3 4">
    <name type="scientific">Protofrankia coriariae</name>
    <dbReference type="NCBI Taxonomy" id="1562887"/>
    <lineage>
        <taxon>Bacteria</taxon>
        <taxon>Bacillati</taxon>
        <taxon>Actinomycetota</taxon>
        <taxon>Actinomycetes</taxon>
        <taxon>Frankiales</taxon>
        <taxon>Frankiaceae</taxon>
        <taxon>Protofrankia</taxon>
    </lineage>
</organism>
<keyword evidence="4" id="KW-1185">Reference proteome</keyword>
<accession>A0ABR5F3W7</accession>
<protein>
    <submittedName>
        <fullName evidence="3">HIT family hydrolase</fullName>
    </submittedName>
</protein>
<dbReference type="RefSeq" id="WP_047223167.1">
    <property type="nucleotide sequence ID" value="NZ_JWIO01000016.1"/>
</dbReference>
<dbReference type="PANTHER" id="PTHR46648">
    <property type="entry name" value="HIT FAMILY PROTEIN 1"/>
    <property type="match status" value="1"/>
</dbReference>
<dbReference type="PROSITE" id="PS51084">
    <property type="entry name" value="HIT_2"/>
    <property type="match status" value="1"/>
</dbReference>
<evidence type="ECO:0000313" key="3">
    <source>
        <dbReference type="EMBL" id="KLL11345.1"/>
    </source>
</evidence>
<keyword evidence="3" id="KW-0378">Hydrolase</keyword>
<sequence length="161" mass="17360">MTVTHAAGVREDCYSCVRNASLDALPPRERILLGPGWRVVHAIRAALPGWLVVVARRHVTSPAELTAAEASELGLVTWRLSRALIDVTGCAKTYVAAFSEAEGFTHLHVHVIPRSADLPAADRGPAVFSYLRRPPAEWVSPDAMDSLAQALTASLTSISQR</sequence>
<evidence type="ECO:0000256" key="1">
    <source>
        <dbReference type="PROSITE-ProRule" id="PRU00464"/>
    </source>
</evidence>
<dbReference type="InterPro" id="IPR001310">
    <property type="entry name" value="Histidine_triad_HIT"/>
</dbReference>
<dbReference type="SUPFAM" id="SSF54197">
    <property type="entry name" value="HIT-like"/>
    <property type="match status" value="1"/>
</dbReference>
<dbReference type="GO" id="GO:0016787">
    <property type="term" value="F:hydrolase activity"/>
    <property type="evidence" value="ECO:0007669"/>
    <property type="project" value="UniProtKB-KW"/>
</dbReference>
<proteinExistence type="predicted"/>
<dbReference type="PANTHER" id="PTHR46648:SF1">
    <property type="entry name" value="ADENOSINE 5'-MONOPHOSPHORAMIDASE HNT1"/>
    <property type="match status" value="1"/>
</dbReference>
<feature type="short sequence motif" description="Histidine triad motif" evidence="1">
    <location>
        <begin position="106"/>
        <end position="110"/>
    </location>
</feature>
<reference evidence="3 4" key="1">
    <citation type="submission" date="2014-12" db="EMBL/GenBank/DDBJ databases">
        <title>Frankia sp. BMG5.1 draft genome.</title>
        <authorList>
            <person name="Gtari M."/>
            <person name="Ghodhbane-Gtari F."/>
            <person name="Nouioui I."/>
            <person name="Ktari A."/>
            <person name="Hezbri K."/>
            <person name="Mimouni W."/>
            <person name="Sbissi I."/>
            <person name="Ayari A."/>
            <person name="Yamanaka T."/>
            <person name="Normand P."/>
            <person name="Tisa L.S."/>
            <person name="Boudabous A."/>
        </authorList>
    </citation>
    <scope>NUCLEOTIDE SEQUENCE [LARGE SCALE GENOMIC DNA]</scope>
    <source>
        <strain evidence="3 4">BMG5.1</strain>
    </source>
</reference>
<gene>
    <name evidence="3" type="ORF">FrCorBMG51_12125</name>
</gene>
<name>A0ABR5F3W7_9ACTN</name>